<keyword evidence="4" id="KW-1185">Reference proteome</keyword>
<dbReference type="Gramene" id="KQJ92988">
    <property type="protein sequence ID" value="KQJ92988"/>
    <property type="gene ID" value="BRADI_3g02060v3"/>
</dbReference>
<feature type="compositionally biased region" description="Low complexity" evidence="1">
    <location>
        <begin position="233"/>
        <end position="244"/>
    </location>
</feature>
<evidence type="ECO:0000313" key="3">
    <source>
        <dbReference type="EnsemblPlants" id="KQJ92988"/>
    </source>
</evidence>
<dbReference type="PANTHER" id="PTHR37614:SF2">
    <property type="entry name" value="OS02G0121400 PROTEIN"/>
    <property type="match status" value="1"/>
</dbReference>
<dbReference type="AlphaFoldDB" id="A0A0Q3F3G4"/>
<dbReference type="ExpressionAtlas" id="A0A0Q3F3G4">
    <property type="expression patterns" value="baseline"/>
</dbReference>
<gene>
    <name evidence="3" type="primary">LOC100844887</name>
    <name evidence="2" type="ORF">BRADI_3g02060v3</name>
</gene>
<sequence length="268" mass="29582">MAEEEFDEGEMEVAAILVDLPSLVLARAGLRRRRQQKSPPPRLEMEILSWGRRRPRTAHPEPAATAEEEEEEKPAAVVAAAVADSAAGEDRGAGAASPDTPLAFPEHTDEEGAPAEETKELAHKKWVQQQRGVVASLSSENAHLSKQIEQFKARLLASKSTNDSLKQLQQQQQQTKQHKKRDRPEEEEEAARKQKRAAAGERPALGLDLNEPAAAEEAEDGKPQPQWRHRGQQELLQKAALSAAARRRRQDIRRAKAAAGGRARGRRG</sequence>
<protein>
    <submittedName>
        <fullName evidence="2 3">Uncharacterized protein</fullName>
    </submittedName>
</protein>
<evidence type="ECO:0000313" key="4">
    <source>
        <dbReference type="Proteomes" id="UP000008810"/>
    </source>
</evidence>
<feature type="region of interest" description="Disordered" evidence="1">
    <location>
        <begin position="30"/>
        <end position="131"/>
    </location>
</feature>
<feature type="region of interest" description="Disordered" evidence="1">
    <location>
        <begin position="162"/>
        <end position="268"/>
    </location>
</feature>
<organism evidence="2">
    <name type="scientific">Brachypodium distachyon</name>
    <name type="common">Purple false brome</name>
    <name type="synonym">Trachynia distachya</name>
    <dbReference type="NCBI Taxonomy" id="15368"/>
    <lineage>
        <taxon>Eukaryota</taxon>
        <taxon>Viridiplantae</taxon>
        <taxon>Streptophyta</taxon>
        <taxon>Embryophyta</taxon>
        <taxon>Tracheophyta</taxon>
        <taxon>Spermatophyta</taxon>
        <taxon>Magnoliopsida</taxon>
        <taxon>Liliopsida</taxon>
        <taxon>Poales</taxon>
        <taxon>Poaceae</taxon>
        <taxon>BOP clade</taxon>
        <taxon>Pooideae</taxon>
        <taxon>Stipodae</taxon>
        <taxon>Brachypodieae</taxon>
        <taxon>Brachypodium</taxon>
    </lineage>
</organism>
<dbReference type="Proteomes" id="UP000008810">
    <property type="component" value="Chromosome 3"/>
</dbReference>
<dbReference type="GeneID" id="100844887"/>
<reference evidence="3" key="3">
    <citation type="submission" date="2018-08" db="UniProtKB">
        <authorList>
            <consortium name="EnsemblPlants"/>
        </authorList>
    </citation>
    <scope>IDENTIFICATION</scope>
    <source>
        <strain evidence="3">cv. Bd21</strain>
    </source>
</reference>
<reference evidence="2" key="2">
    <citation type="submission" date="2017-06" db="EMBL/GenBank/DDBJ databases">
        <title>WGS assembly of Brachypodium distachyon.</title>
        <authorList>
            <consortium name="The International Brachypodium Initiative"/>
            <person name="Lucas S."/>
            <person name="Harmon-Smith M."/>
            <person name="Lail K."/>
            <person name="Tice H."/>
            <person name="Grimwood J."/>
            <person name="Bruce D."/>
            <person name="Barry K."/>
            <person name="Shu S."/>
            <person name="Lindquist E."/>
            <person name="Wang M."/>
            <person name="Pitluck S."/>
            <person name="Vogel J.P."/>
            <person name="Garvin D.F."/>
            <person name="Mockler T.C."/>
            <person name="Schmutz J."/>
            <person name="Rokhsar D."/>
            <person name="Bevan M.W."/>
        </authorList>
    </citation>
    <scope>NUCLEOTIDE SEQUENCE</scope>
    <source>
        <strain evidence="2">Bd21</strain>
    </source>
</reference>
<dbReference type="EnsemblPlants" id="KQJ92988">
    <property type="protein sequence ID" value="KQJ92988"/>
    <property type="gene ID" value="BRADI_3g02060v3"/>
</dbReference>
<evidence type="ECO:0000313" key="2">
    <source>
        <dbReference type="EMBL" id="KQJ92988.1"/>
    </source>
</evidence>
<reference evidence="2 3" key="1">
    <citation type="journal article" date="2010" name="Nature">
        <title>Genome sequencing and analysis of the model grass Brachypodium distachyon.</title>
        <authorList>
            <consortium name="International Brachypodium Initiative"/>
        </authorList>
    </citation>
    <scope>NUCLEOTIDE SEQUENCE [LARGE SCALE GENOMIC DNA]</scope>
    <source>
        <strain evidence="2 3">Bd21</strain>
    </source>
</reference>
<dbReference type="EMBL" id="CM000882">
    <property type="protein sequence ID" value="KQJ92988.1"/>
    <property type="molecule type" value="Genomic_DNA"/>
</dbReference>
<dbReference type="KEGG" id="bdi:100844887"/>
<dbReference type="RefSeq" id="XP_003570837.1">
    <property type="nucleotide sequence ID" value="XM_003570789.4"/>
</dbReference>
<dbReference type="OrthoDB" id="688855at2759"/>
<proteinExistence type="predicted"/>
<dbReference type="PANTHER" id="PTHR37614">
    <property type="entry name" value="OS02G0121400 PROTEIN"/>
    <property type="match status" value="1"/>
</dbReference>
<feature type="compositionally biased region" description="Low complexity" evidence="1">
    <location>
        <begin position="75"/>
        <end position="86"/>
    </location>
</feature>
<evidence type="ECO:0000256" key="1">
    <source>
        <dbReference type="SAM" id="MobiDB-lite"/>
    </source>
</evidence>
<dbReference type="FunCoup" id="A0A0Q3F3G4">
    <property type="interactions" value="8"/>
</dbReference>
<feature type="compositionally biased region" description="Low complexity" evidence="1">
    <location>
        <begin position="166"/>
        <end position="175"/>
    </location>
</feature>
<accession>A0A0Q3F3G4</accession>
<name>A0A0Q3F3G4_BRADI</name>